<keyword evidence="2" id="KW-1185">Reference proteome</keyword>
<dbReference type="EMBL" id="QTSX02003785">
    <property type="protein sequence ID" value="KAJ9068109.1"/>
    <property type="molecule type" value="Genomic_DNA"/>
</dbReference>
<comment type="caution">
    <text evidence="1">The sequence shown here is derived from an EMBL/GenBank/DDBJ whole genome shotgun (WGS) entry which is preliminary data.</text>
</comment>
<dbReference type="Proteomes" id="UP001165960">
    <property type="component" value="Unassembled WGS sequence"/>
</dbReference>
<accession>A0ACC2T0C6</accession>
<name>A0ACC2T0C6_9FUNG</name>
<organism evidence="1 2">
    <name type="scientific">Entomophthora muscae</name>
    <dbReference type="NCBI Taxonomy" id="34485"/>
    <lineage>
        <taxon>Eukaryota</taxon>
        <taxon>Fungi</taxon>
        <taxon>Fungi incertae sedis</taxon>
        <taxon>Zoopagomycota</taxon>
        <taxon>Entomophthoromycotina</taxon>
        <taxon>Entomophthoromycetes</taxon>
        <taxon>Entomophthorales</taxon>
        <taxon>Entomophthoraceae</taxon>
        <taxon>Entomophthora</taxon>
    </lineage>
</organism>
<proteinExistence type="predicted"/>
<sequence>MGYTNAETSYEHTNYHFTVASKTLNKSLKIFSDILKHPRFDINHLKLDVGVVDQEFRDELQNDAFRLEKVSRITGKQSHSHTSYFGGNNATLGFVNYRALQVSLQRIFHSKYSSHRMRLVVIGSGNQFPTPTLTSLAPFDHQIETIVNNFSSIPKTSLDDIKEGDPFKDEPQTILISSTTVKDQNTLLMQFHLQPLHKFLSTKVNAPITINL</sequence>
<gene>
    <name evidence="1" type="ORF">DSO57_1031932</name>
</gene>
<reference evidence="1" key="1">
    <citation type="submission" date="2022-04" db="EMBL/GenBank/DDBJ databases">
        <title>Genome of the entomopathogenic fungus Entomophthora muscae.</title>
        <authorList>
            <person name="Elya C."/>
            <person name="Lovett B.R."/>
            <person name="Lee E."/>
            <person name="Macias A.M."/>
            <person name="Hajek A.E."/>
            <person name="De Bivort B.L."/>
            <person name="Kasson M.T."/>
            <person name="De Fine Licht H.H."/>
            <person name="Stajich J.E."/>
        </authorList>
    </citation>
    <scope>NUCLEOTIDE SEQUENCE</scope>
    <source>
        <strain evidence="1">Berkeley</strain>
    </source>
</reference>
<protein>
    <submittedName>
        <fullName evidence="1">Uncharacterized protein</fullName>
    </submittedName>
</protein>
<evidence type="ECO:0000313" key="1">
    <source>
        <dbReference type="EMBL" id="KAJ9068109.1"/>
    </source>
</evidence>
<evidence type="ECO:0000313" key="2">
    <source>
        <dbReference type="Proteomes" id="UP001165960"/>
    </source>
</evidence>